<proteinExistence type="predicted"/>
<feature type="signal peptide" evidence="1">
    <location>
        <begin position="1"/>
        <end position="20"/>
    </location>
</feature>
<dbReference type="EMBL" id="GGFJ01013799">
    <property type="protein sequence ID" value="MBW62940.1"/>
    <property type="molecule type" value="Transcribed_RNA"/>
</dbReference>
<feature type="chain" id="PRO_5014649776" evidence="1">
    <location>
        <begin position="21"/>
        <end position="77"/>
    </location>
</feature>
<reference evidence="2" key="1">
    <citation type="submission" date="2018-01" db="EMBL/GenBank/DDBJ databases">
        <title>An insight into the sialome of Amazonian anophelines.</title>
        <authorList>
            <person name="Ribeiro J.M."/>
            <person name="Scarpassa V."/>
            <person name="Calvo E."/>
        </authorList>
    </citation>
    <scope>NUCLEOTIDE SEQUENCE</scope>
    <source>
        <tissue evidence="2">Salivary glands</tissue>
    </source>
</reference>
<name>A0A2M4CC83_9DIPT</name>
<organism evidence="2">
    <name type="scientific">Anopheles marajoara</name>
    <dbReference type="NCBI Taxonomy" id="58244"/>
    <lineage>
        <taxon>Eukaryota</taxon>
        <taxon>Metazoa</taxon>
        <taxon>Ecdysozoa</taxon>
        <taxon>Arthropoda</taxon>
        <taxon>Hexapoda</taxon>
        <taxon>Insecta</taxon>
        <taxon>Pterygota</taxon>
        <taxon>Neoptera</taxon>
        <taxon>Endopterygota</taxon>
        <taxon>Diptera</taxon>
        <taxon>Nematocera</taxon>
        <taxon>Culicoidea</taxon>
        <taxon>Culicidae</taxon>
        <taxon>Anophelinae</taxon>
        <taxon>Anopheles</taxon>
    </lineage>
</organism>
<keyword evidence="1" id="KW-0732">Signal</keyword>
<protein>
    <submittedName>
        <fullName evidence="2">Putative secreted protein</fullName>
    </submittedName>
</protein>
<dbReference type="AlphaFoldDB" id="A0A2M4CC83"/>
<accession>A0A2M4CC83</accession>
<evidence type="ECO:0000313" key="2">
    <source>
        <dbReference type="EMBL" id="MBW62940.1"/>
    </source>
</evidence>
<evidence type="ECO:0000256" key="1">
    <source>
        <dbReference type="SAM" id="SignalP"/>
    </source>
</evidence>
<sequence length="77" mass="8718">MLQLVPRCVCALWPLVMVTGSKVLGFSRVPFVLRPHNNTRIKRAENGFCIYSCHFPRATLLVSMLPEYTLSLRPGQS</sequence>